<feature type="region of interest" description="Disordered" evidence="4">
    <location>
        <begin position="235"/>
        <end position="327"/>
    </location>
</feature>
<dbReference type="EMBL" id="FO082871">
    <property type="protein sequence ID" value="SIO73483.1"/>
    <property type="molecule type" value="Genomic_DNA"/>
</dbReference>
<accession>A0A1N6LX88</accession>
<reference evidence="6 7" key="1">
    <citation type="journal article" date="2012" name="Nucleic Acids Res.">
        <title>Sequencing of the smallest Apicomplexan genome from the human pathogen Babesia microti.</title>
        <authorList>
            <person name="Cornillot E."/>
            <person name="Hadj-Kaddour K."/>
            <person name="Dassouli A."/>
            <person name="Noel B."/>
            <person name="Ranwez V."/>
            <person name="Vacherie B."/>
            <person name="Augagneur Y."/>
            <person name="Bres V."/>
            <person name="Duclos A."/>
            <person name="Randazzo S."/>
            <person name="Carcy B."/>
            <person name="Debierre-Grockiego F."/>
            <person name="Delbecq S."/>
            <person name="Moubri-Menage K."/>
            <person name="Shams-Eldin H."/>
            <person name="Usmani-Brown S."/>
            <person name="Bringaud F."/>
            <person name="Wincker P."/>
            <person name="Vivares C.P."/>
            <person name="Schwarz R.T."/>
            <person name="Schetters T.P."/>
            <person name="Krause P.J."/>
            <person name="Gorenflot A."/>
            <person name="Berry V."/>
            <person name="Barbe V."/>
            <person name="Ben Mamoun C."/>
        </authorList>
    </citation>
    <scope>NUCLEOTIDE SEQUENCE [LARGE SCALE GENOMIC DNA]</scope>
    <source>
        <strain evidence="6 7">RI</strain>
    </source>
</reference>
<keyword evidence="2 3" id="KW-0694">RNA-binding</keyword>
<dbReference type="Pfam" id="PF00076">
    <property type="entry name" value="RRM_1"/>
    <property type="match status" value="1"/>
</dbReference>
<evidence type="ECO:0000313" key="7">
    <source>
        <dbReference type="Proteomes" id="UP000002899"/>
    </source>
</evidence>
<feature type="domain" description="RRM" evidence="5">
    <location>
        <begin position="9"/>
        <end position="84"/>
    </location>
</feature>
<dbReference type="OrthoDB" id="4726at2759"/>
<dbReference type="KEGG" id="bmic:BMR1_01G03426"/>
<dbReference type="CDD" id="cd00590">
    <property type="entry name" value="RRM_SF"/>
    <property type="match status" value="1"/>
</dbReference>
<evidence type="ECO:0000256" key="4">
    <source>
        <dbReference type="SAM" id="MobiDB-lite"/>
    </source>
</evidence>
<feature type="compositionally biased region" description="Basic and acidic residues" evidence="4">
    <location>
        <begin position="301"/>
        <end position="319"/>
    </location>
</feature>
<dbReference type="PANTHER" id="PTHR23236">
    <property type="entry name" value="EUKARYOTIC TRANSLATION INITIATION FACTOR 4B/4H"/>
    <property type="match status" value="1"/>
</dbReference>
<gene>
    <name evidence="6" type="ORF">BMR1_01G03426</name>
</gene>
<organism evidence="6 7">
    <name type="scientific">Babesia microti (strain RI)</name>
    <dbReference type="NCBI Taxonomy" id="1133968"/>
    <lineage>
        <taxon>Eukaryota</taxon>
        <taxon>Sar</taxon>
        <taxon>Alveolata</taxon>
        <taxon>Apicomplexa</taxon>
        <taxon>Aconoidasida</taxon>
        <taxon>Piroplasmida</taxon>
        <taxon>Babesiidae</taxon>
        <taxon>Babesia</taxon>
    </lineage>
</organism>
<evidence type="ECO:0000313" key="6">
    <source>
        <dbReference type="EMBL" id="SIO73483.1"/>
    </source>
</evidence>
<dbReference type="GeneID" id="33043623"/>
<dbReference type="PROSITE" id="PS50102">
    <property type="entry name" value="RRM"/>
    <property type="match status" value="1"/>
</dbReference>
<dbReference type="InterPro" id="IPR035979">
    <property type="entry name" value="RBD_domain_sf"/>
</dbReference>
<dbReference type="RefSeq" id="XP_021337579.1">
    <property type="nucleotide sequence ID" value="XM_021482999.1"/>
</dbReference>
<dbReference type="Gene3D" id="3.30.70.330">
    <property type="match status" value="1"/>
</dbReference>
<dbReference type="SUPFAM" id="SSF54928">
    <property type="entry name" value="RNA-binding domain, RBD"/>
    <property type="match status" value="1"/>
</dbReference>
<dbReference type="AlphaFoldDB" id="A0A1N6LX88"/>
<dbReference type="PANTHER" id="PTHR23236:SF119">
    <property type="entry name" value="NUCLEAR RNA-BINDING PROTEIN SART-3"/>
    <property type="match status" value="1"/>
</dbReference>
<feature type="compositionally biased region" description="Polar residues" evidence="4">
    <location>
        <begin position="235"/>
        <end position="244"/>
    </location>
</feature>
<proteinExistence type="predicted"/>
<protein>
    <recommendedName>
        <fullName evidence="5">RRM domain-containing protein</fullName>
    </recommendedName>
</protein>
<dbReference type="SMART" id="SM00360">
    <property type="entry name" value="RRM"/>
    <property type="match status" value="1"/>
</dbReference>
<evidence type="ECO:0000259" key="5">
    <source>
        <dbReference type="PROSITE" id="PS50102"/>
    </source>
</evidence>
<keyword evidence="1" id="KW-0677">Repeat</keyword>
<evidence type="ECO:0000256" key="2">
    <source>
        <dbReference type="ARBA" id="ARBA00022884"/>
    </source>
</evidence>
<feature type="compositionally biased region" description="Basic residues" evidence="4">
    <location>
        <begin position="273"/>
        <end position="300"/>
    </location>
</feature>
<evidence type="ECO:0000256" key="1">
    <source>
        <dbReference type="ARBA" id="ARBA00022737"/>
    </source>
</evidence>
<name>A0A1N6LX88_BABMR</name>
<dbReference type="GO" id="GO:0003723">
    <property type="term" value="F:RNA binding"/>
    <property type="evidence" value="ECO:0007669"/>
    <property type="project" value="UniProtKB-UniRule"/>
</dbReference>
<dbReference type="InterPro" id="IPR000504">
    <property type="entry name" value="RRM_dom"/>
</dbReference>
<reference evidence="6 7" key="2">
    <citation type="journal article" date="2013" name="PLoS ONE">
        <title>Whole genome mapping and re-organization of the nuclear and mitochondrial genomes of Babesia microti isolates.</title>
        <authorList>
            <person name="Cornillot E."/>
            <person name="Dassouli A."/>
            <person name="Garg A."/>
            <person name="Pachikara N."/>
            <person name="Randazzo S."/>
            <person name="Depoix D."/>
            <person name="Carcy B."/>
            <person name="Delbecq S."/>
            <person name="Frutos R."/>
            <person name="Silva J.C."/>
            <person name="Sutton R."/>
            <person name="Krause P.J."/>
            <person name="Mamoun C.B."/>
        </authorList>
    </citation>
    <scope>NUCLEOTIDE SEQUENCE [LARGE SCALE GENOMIC DNA]</scope>
    <source>
        <strain evidence="6 7">RI</strain>
    </source>
</reference>
<keyword evidence="7" id="KW-1185">Reference proteome</keyword>
<evidence type="ECO:0000256" key="3">
    <source>
        <dbReference type="PROSITE-ProRule" id="PRU00176"/>
    </source>
</evidence>
<dbReference type="Proteomes" id="UP000002899">
    <property type="component" value="Chromosome I"/>
</dbReference>
<sequence length="342" mass="38789">MNYNYECKNIVYIRNLSPTVTDDDVRSFFSDCGDIISVTFHNLAGNNRRYLKVEFKDSAGVIGAALKNGHPLCGWPMVISVMDPRLSYESEAKSGAVSAAVAQLSNSAMCGFYGANSKQSKAIEAIMYYGTNSTLSSNVSDAAKLLASQTECLLPTHTSSSIFLRVQYHPDIQDSYLKSTFSNAVKIKISSYKSSIGDKTAILEFNRDDHAEDALKVKNILDRKITITRITNQVTSGDSVTSKIGQMDDSEDKIPESEHRQQIIRSPSIDHYYRHRRSRHDHNRSNLHHTGHRYHSRSRFRPRDRNGRSGSRDRDERYRSRGGRSRHTRRSILNTWDVNVHH</sequence>
<dbReference type="VEuPathDB" id="PiroplasmaDB:BMR1_01G03426"/>
<reference evidence="6 7" key="3">
    <citation type="journal article" date="2016" name="Sci. Rep.">
        <title>Genome-wide diversity and gene expression profiling of Babesia microti isolates identify polymorphic genes that mediate host-pathogen interactions.</title>
        <authorList>
            <person name="Silva J.C."/>
            <person name="Cornillot E."/>
            <person name="McCracken C."/>
            <person name="Usmani-Brown S."/>
            <person name="Dwivedi A."/>
            <person name="Ifeonu O.O."/>
            <person name="Crabtree J."/>
            <person name="Gotia H.T."/>
            <person name="Virji A.Z."/>
            <person name="Reynes C."/>
            <person name="Colinge J."/>
            <person name="Kumar V."/>
            <person name="Lawres L."/>
            <person name="Pazzi J.E."/>
            <person name="Pablo J.V."/>
            <person name="Hung C."/>
            <person name="Brancato J."/>
            <person name="Kumari P."/>
            <person name="Orvis J."/>
            <person name="Tretina K."/>
            <person name="Chibucos M."/>
            <person name="Ott S."/>
            <person name="Sadzewicz L."/>
            <person name="Sengamalay N."/>
            <person name="Shetty A.C."/>
            <person name="Su Q."/>
            <person name="Tallon L."/>
            <person name="Fraser C.M."/>
            <person name="Frutos R."/>
            <person name="Molina D.M."/>
            <person name="Krause P.J."/>
            <person name="Ben Mamoun C."/>
        </authorList>
    </citation>
    <scope>NUCLEOTIDE SEQUENCE [LARGE SCALE GENOMIC DNA]</scope>
    <source>
        <strain evidence="6 7">RI</strain>
    </source>
</reference>
<feature type="compositionally biased region" description="Basic and acidic residues" evidence="4">
    <location>
        <begin position="252"/>
        <end position="261"/>
    </location>
</feature>
<dbReference type="InterPro" id="IPR012677">
    <property type="entry name" value="Nucleotide-bd_a/b_plait_sf"/>
</dbReference>